<gene>
    <name evidence="4" type="ORF">TDIB3V08_LOCUS2123</name>
</gene>
<feature type="compositionally biased region" description="Basic and acidic residues" evidence="1">
    <location>
        <begin position="397"/>
        <end position="410"/>
    </location>
</feature>
<feature type="region of interest" description="Disordered" evidence="1">
    <location>
        <begin position="472"/>
        <end position="573"/>
    </location>
</feature>
<name>A0A7R8VE58_TIMDO</name>
<dbReference type="PROSITE" id="PS51140">
    <property type="entry name" value="CUE"/>
    <property type="match status" value="1"/>
</dbReference>
<dbReference type="GO" id="GO:0043130">
    <property type="term" value="F:ubiquitin binding"/>
    <property type="evidence" value="ECO:0007669"/>
    <property type="project" value="InterPro"/>
</dbReference>
<feature type="region of interest" description="Disordered" evidence="1">
    <location>
        <begin position="289"/>
        <end position="322"/>
    </location>
</feature>
<dbReference type="CDD" id="cd00201">
    <property type="entry name" value="WW"/>
    <property type="match status" value="1"/>
</dbReference>
<proteinExistence type="predicted"/>
<evidence type="ECO:0000259" key="2">
    <source>
        <dbReference type="PROSITE" id="PS50020"/>
    </source>
</evidence>
<accession>A0A7R8VE58</accession>
<protein>
    <recommendedName>
        <fullName evidence="5">CUE domain-containing protein</fullName>
    </recommendedName>
</protein>
<evidence type="ECO:0000256" key="1">
    <source>
        <dbReference type="SAM" id="MobiDB-lite"/>
    </source>
</evidence>
<evidence type="ECO:0000313" key="4">
    <source>
        <dbReference type="EMBL" id="CAD7195749.1"/>
    </source>
</evidence>
<dbReference type="AlphaFoldDB" id="A0A7R8VE58"/>
<dbReference type="InterPro" id="IPR003892">
    <property type="entry name" value="CUE"/>
</dbReference>
<feature type="compositionally biased region" description="Polar residues" evidence="1">
    <location>
        <begin position="504"/>
        <end position="515"/>
    </location>
</feature>
<organism evidence="4">
    <name type="scientific">Timema douglasi</name>
    <name type="common">Walking stick</name>
    <dbReference type="NCBI Taxonomy" id="61478"/>
    <lineage>
        <taxon>Eukaryota</taxon>
        <taxon>Metazoa</taxon>
        <taxon>Ecdysozoa</taxon>
        <taxon>Arthropoda</taxon>
        <taxon>Hexapoda</taxon>
        <taxon>Insecta</taxon>
        <taxon>Pterygota</taxon>
        <taxon>Neoptera</taxon>
        <taxon>Polyneoptera</taxon>
        <taxon>Phasmatodea</taxon>
        <taxon>Timematodea</taxon>
        <taxon>Timematoidea</taxon>
        <taxon>Timematidae</taxon>
        <taxon>Timema</taxon>
    </lineage>
</organism>
<dbReference type="InterPro" id="IPR001202">
    <property type="entry name" value="WW_dom"/>
</dbReference>
<sequence>MDVCADLWNVVGYTTYRQVAVSYRFIELREGPWTFGKARGRSGIFLEGISSLRKSTQLKAFAELSPPPVFANSVLFSLFHEGASGGFVSFFHAAPVNKQTGYYINYFSKTTTWEDPRCRYRQLNQVTLQYSASGGVTEQAIPMQHGSPDLRGYHIYPSNSSHFAPQPAFQNPAPYTHTSVHFQDLSNIRPSPIPGRAYSPHTTPYSSPARAMMESTLTNDIEQSVTKINAVFPTVSETHIRALLIKYHNREAVVMSALQVEKYPISTPGPYATPPLQNRHFQNALQMTPPTGLRDSPPRTGSPVLRPGSGGSGSYYGSPRIGVARPHSSPKMKLRFCLTPTILLVVLYLKSVFPKADETLLLDILANADNNVQKATEKLQVMGFEKRDTPPPRLTLRKKEEEQKAQERRSATPTPPPRMKSVEEKQKMKLRLQEKYTDIPERVITIALDSVDHDEDRAAQILNIMMQEESKPKFVSAEPVTASKPSQAEESRQTPPHAIIEPPSASTGDSPSRKTLSPRMISTDKSDKGQNKRSKGKKDVPKVSRGTSTTEDKEYKSPYLMKPCGPNRQLQKGPNDELLLVDYVTWNGANPDLLNDNGRRCLAKGPEASLLRVRSYQPKGPNSELRKGPKIGLAKGSIYSQLSETIEESRGK</sequence>
<evidence type="ECO:0000259" key="3">
    <source>
        <dbReference type="PROSITE" id="PS51140"/>
    </source>
</evidence>
<evidence type="ECO:0008006" key="5">
    <source>
        <dbReference type="Google" id="ProtNLM"/>
    </source>
</evidence>
<feature type="domain" description="WW" evidence="2">
    <location>
        <begin position="102"/>
        <end position="118"/>
    </location>
</feature>
<dbReference type="CDD" id="cd14279">
    <property type="entry name" value="CUE"/>
    <property type="match status" value="1"/>
</dbReference>
<dbReference type="PROSITE" id="PS50020">
    <property type="entry name" value="WW_DOMAIN_2"/>
    <property type="match status" value="1"/>
</dbReference>
<dbReference type="EMBL" id="OA564874">
    <property type="protein sequence ID" value="CAD7195749.1"/>
    <property type="molecule type" value="Genomic_DNA"/>
</dbReference>
<feature type="region of interest" description="Disordered" evidence="1">
    <location>
        <begin position="382"/>
        <end position="425"/>
    </location>
</feature>
<reference evidence="4" key="1">
    <citation type="submission" date="2020-11" db="EMBL/GenBank/DDBJ databases">
        <authorList>
            <person name="Tran Van P."/>
        </authorList>
    </citation>
    <scope>NUCLEOTIDE SEQUENCE</scope>
</reference>
<feature type="domain" description="CUE" evidence="3">
    <location>
        <begin position="220"/>
        <end position="262"/>
    </location>
</feature>